<dbReference type="InterPro" id="IPR012302">
    <property type="entry name" value="Malic_NAD-bd"/>
</dbReference>
<dbReference type="GO" id="GO:0004471">
    <property type="term" value="F:malate dehydrogenase (decarboxylating) (NAD+) activity"/>
    <property type="evidence" value="ECO:0007669"/>
    <property type="project" value="TreeGrafter"/>
</dbReference>
<evidence type="ECO:0000256" key="2">
    <source>
        <dbReference type="ARBA" id="ARBA00008785"/>
    </source>
</evidence>
<dbReference type="InterPro" id="IPR015884">
    <property type="entry name" value="Malic_enzyme_CS"/>
</dbReference>
<feature type="domain" description="Malic enzyme NAD-binding" evidence="10">
    <location>
        <begin position="336"/>
        <end position="592"/>
    </location>
</feature>
<feature type="non-terminal residue" evidence="12">
    <location>
        <position position="1"/>
    </location>
</feature>
<evidence type="ECO:0000313" key="12">
    <source>
        <dbReference type="EMBL" id="CRZ09967.1"/>
    </source>
</evidence>
<evidence type="ECO:0000256" key="8">
    <source>
        <dbReference type="RuleBase" id="RU003426"/>
    </source>
</evidence>
<feature type="binding site" evidence="6">
    <location>
        <position position="523"/>
    </location>
    <ligand>
        <name>(S)-malate</name>
        <dbReference type="ChEBI" id="CHEBI:15589"/>
    </ligand>
</feature>
<dbReference type="InterPro" id="IPR036291">
    <property type="entry name" value="NAD(P)-bd_dom_sf"/>
</dbReference>
<keyword evidence="3 7" id="KW-0479">Metal-binding</keyword>
<dbReference type="PROSITE" id="PS00331">
    <property type="entry name" value="MALIC_ENZYMES"/>
    <property type="match status" value="1"/>
</dbReference>
<evidence type="ECO:0000256" key="6">
    <source>
        <dbReference type="PIRSR" id="PIRSR000106-2"/>
    </source>
</evidence>
<sequence length="628" mass="68833">AGAITSAPHGRFSPAEPSPTSVDCLPPVPDWAALSGGGDMSVLFQGRKAVRYAYTNTKSDWAYFTRGLLKPGQLVKTEKTGLEILNDPLKNKGLAFPLHERDRFGLRGLLPPTVHENLDKQKMRIMKRIRSLPTPIVKFQTLASLQDRNEILYYRILCDNLKELSPIIYTPTVGLAAQMYGELFRRPRGLFFSSDDVGVMSAMAYNWPRDEVHIAVITDGSRILGLGDLGVNGMAIPIGKLSLYCAIAGIHPSRTLPVFLDVGTDNENLLRNNAYLGLKRKRLHGDEYFAVLDECISALRARWPKMLVQFEDFNNENAIPVLERYRDQVLCFNDDIQGTGAVCVAGVFSALRAIGQQFESICDQNIVIAGAGTAGIGIAEALVFAMGQHGLSREQALKKIFMVDQHGALGAKRSIFSAAQEPFLQNIVPDCASLVETVARTKPSILIGATGIGGLFSEDVITEMAQHHQRPIIFPLSNPTSMTECTADLALKWTNGRAIYSSGSPFDPVLMPDGSHIEVNQANNLYTFPGIGLGSIVAQAKHVTPNMLFAASLELANQVPEERLQRGLIFPDLDVIRDVTQSIAVKVCRAAQEDAVAQTPLPMDEEIIRAVVEHEVWNPEYPAIVPNH</sequence>
<name>A0A0H5R8D5_9EUKA</name>
<dbReference type="InterPro" id="IPR046346">
    <property type="entry name" value="Aminoacid_DH-like_N_sf"/>
</dbReference>
<protein>
    <recommendedName>
        <fullName evidence="8">Malic enzyme</fullName>
    </recommendedName>
</protein>
<dbReference type="SMART" id="SM01274">
    <property type="entry name" value="malic"/>
    <property type="match status" value="1"/>
</dbReference>
<dbReference type="NCBIfam" id="NF010052">
    <property type="entry name" value="PRK13529.1"/>
    <property type="match status" value="1"/>
</dbReference>
<dbReference type="GO" id="GO:0006108">
    <property type="term" value="P:malate metabolic process"/>
    <property type="evidence" value="ECO:0007669"/>
    <property type="project" value="TreeGrafter"/>
</dbReference>
<accession>A0A0H5R8D5</accession>
<dbReference type="InterPro" id="IPR001891">
    <property type="entry name" value="Malic_OxRdtase"/>
</dbReference>
<dbReference type="AlphaFoldDB" id="A0A0H5R8D5"/>
<comment type="cofactor">
    <cofactor evidence="7">
        <name>Mg(2+)</name>
        <dbReference type="ChEBI" id="CHEBI:18420"/>
    </cofactor>
    <cofactor evidence="7">
        <name>Mn(2+)</name>
        <dbReference type="ChEBI" id="CHEBI:29035"/>
    </cofactor>
    <text evidence="7">Divalent metal cations. Prefers magnesium or manganese.</text>
</comment>
<reference evidence="12" key="1">
    <citation type="submission" date="2015-04" db="EMBL/GenBank/DDBJ databases">
        <title>The genome sequence of the plant pathogenic Rhizarian Plasmodiophora brassicae reveals insights in its biotrophic life cycle and the origin of chitin synthesis.</title>
        <authorList>
            <person name="Schwelm A."/>
            <person name="Fogelqvist J."/>
            <person name="Knaust A."/>
            <person name="Julke S."/>
            <person name="Lilja T."/>
            <person name="Dhandapani V."/>
            <person name="Bonilla-Rosso G."/>
            <person name="Karlsson M."/>
            <person name="Shevchenko A."/>
            <person name="Choi S.R."/>
            <person name="Kim H.G."/>
            <person name="Park J.Y."/>
            <person name="Lim Y.P."/>
            <person name="Ludwig-Muller J."/>
            <person name="Dixelius C."/>
        </authorList>
    </citation>
    <scope>NUCLEOTIDE SEQUENCE</scope>
    <source>
        <tissue evidence="12">Potato root galls</tissue>
    </source>
</reference>
<comment type="cofactor">
    <cofactor evidence="1">
        <name>Mn(2+)</name>
        <dbReference type="ChEBI" id="CHEBI:29035"/>
    </cofactor>
</comment>
<dbReference type="GO" id="GO:0046872">
    <property type="term" value="F:metal ion binding"/>
    <property type="evidence" value="ECO:0007669"/>
    <property type="project" value="UniProtKB-KW"/>
</dbReference>
<feature type="domain" description="Malic enzyme N-terminal" evidence="11">
    <location>
        <begin position="146"/>
        <end position="326"/>
    </location>
</feature>
<keyword evidence="4 8" id="KW-0560">Oxidoreductase</keyword>
<dbReference type="Pfam" id="PF00390">
    <property type="entry name" value="malic"/>
    <property type="match status" value="1"/>
</dbReference>
<dbReference type="PANTHER" id="PTHR23406:SF32">
    <property type="entry name" value="NADP-DEPENDENT MALIC ENZYME"/>
    <property type="match status" value="1"/>
</dbReference>
<proteinExistence type="inferred from homology"/>
<feature type="region of interest" description="Disordered" evidence="9">
    <location>
        <begin position="1"/>
        <end position="21"/>
    </location>
</feature>
<dbReference type="PIRSF" id="PIRSF000106">
    <property type="entry name" value="ME"/>
    <property type="match status" value="1"/>
</dbReference>
<dbReference type="GO" id="GO:0005739">
    <property type="term" value="C:mitochondrion"/>
    <property type="evidence" value="ECO:0007669"/>
    <property type="project" value="TreeGrafter"/>
</dbReference>
<dbReference type="SMART" id="SM00919">
    <property type="entry name" value="Malic_M"/>
    <property type="match status" value="1"/>
</dbReference>
<dbReference type="Gene3D" id="3.40.50.10380">
    <property type="entry name" value="Malic enzyme, N-terminal domain"/>
    <property type="match status" value="1"/>
</dbReference>
<dbReference type="SUPFAM" id="SSF51735">
    <property type="entry name" value="NAD(P)-binding Rossmann-fold domains"/>
    <property type="match status" value="1"/>
</dbReference>
<dbReference type="InterPro" id="IPR037062">
    <property type="entry name" value="Malic_N_dom_sf"/>
</dbReference>
<feature type="binding site" evidence="7">
    <location>
        <position position="335"/>
    </location>
    <ligand>
        <name>a divalent metal cation</name>
        <dbReference type="ChEBI" id="CHEBI:60240"/>
    </ligand>
</feature>
<feature type="binding site" evidence="6">
    <location>
        <position position="222"/>
    </location>
    <ligand>
        <name>(S)-malate</name>
        <dbReference type="ChEBI" id="CHEBI:15589"/>
    </ligand>
</feature>
<evidence type="ECO:0000256" key="9">
    <source>
        <dbReference type="SAM" id="MobiDB-lite"/>
    </source>
</evidence>
<dbReference type="GO" id="GO:0051287">
    <property type="term" value="F:NAD binding"/>
    <property type="evidence" value="ECO:0007669"/>
    <property type="project" value="InterPro"/>
</dbReference>
<dbReference type="Gene3D" id="3.40.50.720">
    <property type="entry name" value="NAD(P)-binding Rossmann-like Domain"/>
    <property type="match status" value="1"/>
</dbReference>
<comment type="similarity">
    <text evidence="2 8">Belongs to the malic enzymes family.</text>
</comment>
<evidence type="ECO:0000256" key="5">
    <source>
        <dbReference type="PIRSR" id="PIRSR000106-1"/>
    </source>
</evidence>
<feature type="active site" description="Proton donor" evidence="5">
    <location>
        <position position="169"/>
    </location>
</feature>
<organism evidence="12">
    <name type="scientific">Spongospora subterranea</name>
    <dbReference type="NCBI Taxonomy" id="70186"/>
    <lineage>
        <taxon>Eukaryota</taxon>
        <taxon>Sar</taxon>
        <taxon>Rhizaria</taxon>
        <taxon>Endomyxa</taxon>
        <taxon>Phytomyxea</taxon>
        <taxon>Plasmodiophorida</taxon>
        <taxon>Plasmodiophoridae</taxon>
        <taxon>Spongospora</taxon>
    </lineage>
</organism>
<feature type="binding site" evidence="6">
    <location>
        <position position="478"/>
    </location>
    <ligand>
        <name>(S)-malate</name>
        <dbReference type="ChEBI" id="CHEBI:15589"/>
    </ligand>
</feature>
<dbReference type="SUPFAM" id="SSF53223">
    <property type="entry name" value="Aminoacid dehydrogenase-like, N-terminal domain"/>
    <property type="match status" value="1"/>
</dbReference>
<dbReference type="PANTHER" id="PTHR23406">
    <property type="entry name" value="MALIC ENZYME-RELATED"/>
    <property type="match status" value="1"/>
</dbReference>
<feature type="binding site" evidence="7">
    <location>
        <position position="311"/>
    </location>
    <ligand>
        <name>a divalent metal cation</name>
        <dbReference type="ChEBI" id="CHEBI:60240"/>
    </ligand>
</feature>
<dbReference type="InterPro" id="IPR012301">
    <property type="entry name" value="Malic_N_dom"/>
</dbReference>
<evidence type="ECO:0000259" key="10">
    <source>
        <dbReference type="SMART" id="SM00919"/>
    </source>
</evidence>
<evidence type="ECO:0000256" key="3">
    <source>
        <dbReference type="ARBA" id="ARBA00022723"/>
    </source>
</evidence>
<evidence type="ECO:0000259" key="11">
    <source>
        <dbReference type="SMART" id="SM01274"/>
    </source>
</evidence>
<evidence type="ECO:0000256" key="7">
    <source>
        <dbReference type="PIRSR" id="PIRSR000106-3"/>
    </source>
</evidence>
<feature type="binding site" evidence="7">
    <location>
        <position position="312"/>
    </location>
    <ligand>
        <name>a divalent metal cation</name>
        <dbReference type="ChEBI" id="CHEBI:60240"/>
    </ligand>
</feature>
<evidence type="ECO:0000256" key="1">
    <source>
        <dbReference type="ARBA" id="ARBA00001936"/>
    </source>
</evidence>
<dbReference type="Pfam" id="PF03949">
    <property type="entry name" value="Malic_M"/>
    <property type="match status" value="1"/>
</dbReference>
<dbReference type="PRINTS" id="PR00072">
    <property type="entry name" value="MALOXRDTASE"/>
</dbReference>
<evidence type="ECO:0000256" key="4">
    <source>
        <dbReference type="ARBA" id="ARBA00023002"/>
    </source>
</evidence>
<dbReference type="EMBL" id="HACM01009525">
    <property type="protein sequence ID" value="CRZ09967.1"/>
    <property type="molecule type" value="Transcribed_RNA"/>
</dbReference>
<feature type="active site" description="Proton acceptor" evidence="5">
    <location>
        <position position="240"/>
    </location>
</feature>